<dbReference type="EMBL" id="CAADRA010000409">
    <property type="protein sequence ID" value="VFT80063.1"/>
    <property type="molecule type" value="Genomic_DNA"/>
</dbReference>
<keyword evidence="1" id="KW-0547">Nucleotide-binding</keyword>
<dbReference type="GO" id="GO:0005524">
    <property type="term" value="F:ATP binding"/>
    <property type="evidence" value="ECO:0007669"/>
    <property type="project" value="UniProtKB-KW"/>
</dbReference>
<dbReference type="InterPro" id="IPR000719">
    <property type="entry name" value="Prot_kinase_dom"/>
</dbReference>
<dbReference type="GO" id="GO:0004674">
    <property type="term" value="F:protein serine/threonine kinase activity"/>
    <property type="evidence" value="ECO:0007669"/>
    <property type="project" value="TreeGrafter"/>
</dbReference>
<reference evidence="5" key="2">
    <citation type="submission" date="2019-06" db="EMBL/GenBank/DDBJ databases">
        <title>Genomics analysis of Aphanomyces spp. identifies a new class of oomycete effector associated with host adaptation.</title>
        <authorList>
            <person name="Gaulin E."/>
        </authorList>
    </citation>
    <scope>NUCLEOTIDE SEQUENCE</scope>
    <source>
        <strain evidence="5">CBS 578.67</strain>
    </source>
</reference>
<dbReference type="PANTHER" id="PTHR24346:SF75">
    <property type="entry name" value="AURORA KINASE"/>
    <property type="match status" value="1"/>
</dbReference>
<organism evidence="6 7">
    <name type="scientific">Aphanomyces stellatus</name>
    <dbReference type="NCBI Taxonomy" id="120398"/>
    <lineage>
        <taxon>Eukaryota</taxon>
        <taxon>Sar</taxon>
        <taxon>Stramenopiles</taxon>
        <taxon>Oomycota</taxon>
        <taxon>Saprolegniomycetes</taxon>
        <taxon>Saprolegniales</taxon>
        <taxon>Verrucalvaceae</taxon>
        <taxon>Aphanomyces</taxon>
    </lineage>
</organism>
<evidence type="ECO:0000256" key="2">
    <source>
        <dbReference type="ARBA" id="ARBA00022840"/>
    </source>
</evidence>
<evidence type="ECO:0000313" key="6">
    <source>
        <dbReference type="EMBL" id="VFT80063.1"/>
    </source>
</evidence>
<dbReference type="InterPro" id="IPR011009">
    <property type="entry name" value="Kinase-like_dom_sf"/>
</dbReference>
<sequence>MDFGYAKPLGKWLRGRSGKIQFMAPEMFATVDWTPAPADMWALGMMLFTMLTREYMVNDGLHNSPLTMDALQFDGVRGVLDLHPEWQRHVPADLVDLLDAMLCFNPADRLTMDALLLRLDLSPPAAIPKSTTSSTGSVSPSAKKRRSSKTTRKAEVLLLASKYTRRVHHMPRLHPQRAC</sequence>
<evidence type="ECO:0000313" key="5">
    <source>
        <dbReference type="EMBL" id="KAF0716396.1"/>
    </source>
</evidence>
<accession>A0A485K8L9</accession>
<keyword evidence="7" id="KW-1185">Reference proteome</keyword>
<dbReference type="SUPFAM" id="SSF56112">
    <property type="entry name" value="Protein kinase-like (PK-like)"/>
    <property type="match status" value="1"/>
</dbReference>
<feature type="compositionally biased region" description="Low complexity" evidence="3">
    <location>
        <begin position="130"/>
        <end position="141"/>
    </location>
</feature>
<dbReference type="EMBL" id="VJMH01000409">
    <property type="protein sequence ID" value="KAF0716396.1"/>
    <property type="molecule type" value="Genomic_DNA"/>
</dbReference>
<evidence type="ECO:0000256" key="3">
    <source>
        <dbReference type="SAM" id="MobiDB-lite"/>
    </source>
</evidence>
<dbReference type="Gene3D" id="1.10.510.10">
    <property type="entry name" value="Transferase(Phosphotransferase) domain 1"/>
    <property type="match status" value="1"/>
</dbReference>
<dbReference type="OrthoDB" id="6513151at2759"/>
<evidence type="ECO:0000313" key="7">
    <source>
        <dbReference type="Proteomes" id="UP000332933"/>
    </source>
</evidence>
<protein>
    <submittedName>
        <fullName evidence="6">Aste57867_2878 protein</fullName>
    </submittedName>
</protein>
<dbReference type="PANTHER" id="PTHR24346">
    <property type="entry name" value="MAP/MICROTUBULE AFFINITY-REGULATING KINASE"/>
    <property type="match status" value="1"/>
</dbReference>
<reference evidence="6 7" key="1">
    <citation type="submission" date="2019-03" db="EMBL/GenBank/DDBJ databases">
        <authorList>
            <person name="Gaulin E."/>
            <person name="Dumas B."/>
        </authorList>
    </citation>
    <scope>NUCLEOTIDE SEQUENCE [LARGE SCALE GENOMIC DNA]</scope>
    <source>
        <strain evidence="6">CBS 568.67</strain>
    </source>
</reference>
<feature type="domain" description="Protein kinase" evidence="4">
    <location>
        <begin position="1"/>
        <end position="121"/>
    </location>
</feature>
<dbReference type="GO" id="GO:0035556">
    <property type="term" value="P:intracellular signal transduction"/>
    <property type="evidence" value="ECO:0007669"/>
    <property type="project" value="TreeGrafter"/>
</dbReference>
<dbReference type="Pfam" id="PF00069">
    <property type="entry name" value="Pkinase"/>
    <property type="match status" value="1"/>
</dbReference>
<dbReference type="AlphaFoldDB" id="A0A485K8L9"/>
<keyword evidence="2" id="KW-0067">ATP-binding</keyword>
<feature type="region of interest" description="Disordered" evidence="3">
    <location>
        <begin position="128"/>
        <end position="152"/>
    </location>
</feature>
<proteinExistence type="predicted"/>
<dbReference type="GO" id="GO:0005737">
    <property type="term" value="C:cytoplasm"/>
    <property type="evidence" value="ECO:0007669"/>
    <property type="project" value="TreeGrafter"/>
</dbReference>
<name>A0A485K8L9_9STRA</name>
<evidence type="ECO:0000259" key="4">
    <source>
        <dbReference type="PROSITE" id="PS50011"/>
    </source>
</evidence>
<feature type="compositionally biased region" description="Basic residues" evidence="3">
    <location>
        <begin position="142"/>
        <end position="151"/>
    </location>
</feature>
<evidence type="ECO:0000256" key="1">
    <source>
        <dbReference type="ARBA" id="ARBA00022741"/>
    </source>
</evidence>
<dbReference type="Proteomes" id="UP000332933">
    <property type="component" value="Unassembled WGS sequence"/>
</dbReference>
<dbReference type="PROSITE" id="PS50011">
    <property type="entry name" value="PROTEIN_KINASE_DOM"/>
    <property type="match status" value="1"/>
</dbReference>
<gene>
    <name evidence="6" type="primary">Aste57867_2878</name>
    <name evidence="5" type="ORF">As57867_002870</name>
    <name evidence="6" type="ORF">ASTE57867_2878</name>
</gene>